<dbReference type="InterPro" id="IPR008266">
    <property type="entry name" value="Tyr_kinase_AS"/>
</dbReference>
<dbReference type="SUPFAM" id="SSF56112">
    <property type="entry name" value="Protein kinase-like (PK-like)"/>
    <property type="match status" value="1"/>
</dbReference>
<reference evidence="6 7" key="1">
    <citation type="submission" date="2015-03" db="EMBL/GenBank/DDBJ databases">
        <title>Genome assembly of Sandaracinus amylolyticus DSM 53668.</title>
        <authorList>
            <person name="Sharma G."/>
            <person name="Subramanian S."/>
        </authorList>
    </citation>
    <scope>NUCLEOTIDE SEQUENCE [LARGE SCALE GENOMIC DNA]</scope>
    <source>
        <strain evidence="6 7">DSM 53668</strain>
    </source>
</reference>
<evidence type="ECO:0000256" key="1">
    <source>
        <dbReference type="ARBA" id="ARBA00022729"/>
    </source>
</evidence>
<gene>
    <name evidence="6" type="ORF">DB32_001082</name>
</gene>
<dbReference type="CDD" id="cd14014">
    <property type="entry name" value="STKc_PknB_like"/>
    <property type="match status" value="1"/>
</dbReference>
<dbReference type="OrthoDB" id="9783488at2"/>
<dbReference type="SUPFAM" id="SSF74653">
    <property type="entry name" value="TolA/TonB C-terminal domain"/>
    <property type="match status" value="1"/>
</dbReference>
<keyword evidence="1" id="KW-0732">Signal</keyword>
<dbReference type="PROSITE" id="PS51123">
    <property type="entry name" value="OMPA_2"/>
    <property type="match status" value="1"/>
</dbReference>
<dbReference type="PANTHER" id="PTHR30570">
    <property type="entry name" value="PERIPLASMIC PHOSPHATE BINDING COMPONENT OF PHOSPHATE ABC TRANSPORTER"/>
    <property type="match status" value="1"/>
</dbReference>
<dbReference type="RefSeq" id="WP_053231339.1">
    <property type="nucleotide sequence ID" value="NZ_CP011125.1"/>
</dbReference>
<keyword evidence="6" id="KW-0808">Transferase</keyword>
<dbReference type="Pfam" id="PF00069">
    <property type="entry name" value="Pkinase"/>
    <property type="match status" value="1"/>
</dbReference>
<evidence type="ECO:0000259" key="4">
    <source>
        <dbReference type="PROSITE" id="PS50011"/>
    </source>
</evidence>
<keyword evidence="6" id="KW-0723">Serine/threonine-protein kinase</keyword>
<dbReference type="InterPro" id="IPR000719">
    <property type="entry name" value="Prot_kinase_dom"/>
</dbReference>
<keyword evidence="2" id="KW-0472">Membrane</keyword>
<dbReference type="Gene3D" id="3.40.190.10">
    <property type="entry name" value="Periplasmic binding protein-like II"/>
    <property type="match status" value="2"/>
</dbReference>
<evidence type="ECO:0000256" key="3">
    <source>
        <dbReference type="SAM" id="MobiDB-lite"/>
    </source>
</evidence>
<dbReference type="InterPro" id="IPR011009">
    <property type="entry name" value="Kinase-like_dom_sf"/>
</dbReference>
<dbReference type="GO" id="GO:0016020">
    <property type="term" value="C:membrane"/>
    <property type="evidence" value="ECO:0007669"/>
    <property type="project" value="UniProtKB-UniRule"/>
</dbReference>
<dbReference type="InterPro" id="IPR024370">
    <property type="entry name" value="PBP_domain"/>
</dbReference>
<dbReference type="InterPro" id="IPR006665">
    <property type="entry name" value="OmpA-like"/>
</dbReference>
<dbReference type="Gene3D" id="1.10.510.10">
    <property type="entry name" value="Transferase(Phosphotransferase) domain 1"/>
    <property type="match status" value="1"/>
</dbReference>
<dbReference type="CDD" id="cd13566">
    <property type="entry name" value="PBP2_phosphate"/>
    <property type="match status" value="1"/>
</dbReference>
<dbReference type="PANTHER" id="PTHR30570:SF6">
    <property type="entry name" value="PHOSPHATE-BINDING PROTEIN PSTS"/>
    <property type="match status" value="1"/>
</dbReference>
<dbReference type="GO" id="GO:0005524">
    <property type="term" value="F:ATP binding"/>
    <property type="evidence" value="ECO:0007669"/>
    <property type="project" value="InterPro"/>
</dbReference>
<dbReference type="InterPro" id="IPR036737">
    <property type="entry name" value="OmpA-like_sf"/>
</dbReference>
<evidence type="ECO:0000259" key="5">
    <source>
        <dbReference type="PROSITE" id="PS51123"/>
    </source>
</evidence>
<protein>
    <submittedName>
        <fullName evidence="6">Serine/threonine protein kinase</fullName>
    </submittedName>
</protein>
<feature type="region of interest" description="Disordered" evidence="3">
    <location>
        <begin position="320"/>
        <end position="370"/>
    </location>
</feature>
<dbReference type="Pfam" id="PF12849">
    <property type="entry name" value="PBP_like_2"/>
    <property type="match status" value="1"/>
</dbReference>
<dbReference type="Proteomes" id="UP000034883">
    <property type="component" value="Chromosome"/>
</dbReference>
<dbReference type="InterPro" id="IPR050811">
    <property type="entry name" value="Phosphate_ABC_transporter"/>
</dbReference>
<feature type="domain" description="Protein kinase" evidence="4">
    <location>
        <begin position="17"/>
        <end position="287"/>
    </location>
</feature>
<feature type="domain" description="OmpA-like" evidence="5">
    <location>
        <begin position="767"/>
        <end position="877"/>
    </location>
</feature>
<evidence type="ECO:0000313" key="6">
    <source>
        <dbReference type="EMBL" id="AKF03933.1"/>
    </source>
</evidence>
<evidence type="ECO:0000256" key="2">
    <source>
        <dbReference type="PROSITE-ProRule" id="PRU00473"/>
    </source>
</evidence>
<evidence type="ECO:0000313" key="7">
    <source>
        <dbReference type="Proteomes" id="UP000034883"/>
    </source>
</evidence>
<dbReference type="PROSITE" id="PS00109">
    <property type="entry name" value="PROTEIN_KINASE_TYR"/>
    <property type="match status" value="1"/>
</dbReference>
<dbReference type="GO" id="GO:0004674">
    <property type="term" value="F:protein serine/threonine kinase activity"/>
    <property type="evidence" value="ECO:0007669"/>
    <property type="project" value="UniProtKB-KW"/>
</dbReference>
<dbReference type="Pfam" id="PF00691">
    <property type="entry name" value="OmpA"/>
    <property type="match status" value="1"/>
</dbReference>
<accession>A0A0F6W081</accession>
<keyword evidence="7" id="KW-1185">Reference proteome</keyword>
<dbReference type="SUPFAM" id="SSF53850">
    <property type="entry name" value="Periplasmic binding protein-like II"/>
    <property type="match status" value="1"/>
</dbReference>
<dbReference type="KEGG" id="samy:DB32_001082"/>
<proteinExistence type="predicted"/>
<dbReference type="STRING" id="927083.DB32_001082"/>
<name>A0A0F6W081_9BACT</name>
<keyword evidence="6" id="KW-0418">Kinase</keyword>
<organism evidence="6 7">
    <name type="scientific">Sandaracinus amylolyticus</name>
    <dbReference type="NCBI Taxonomy" id="927083"/>
    <lineage>
        <taxon>Bacteria</taxon>
        <taxon>Pseudomonadati</taxon>
        <taxon>Myxococcota</taxon>
        <taxon>Polyangia</taxon>
        <taxon>Polyangiales</taxon>
        <taxon>Sandaracinaceae</taxon>
        <taxon>Sandaracinus</taxon>
    </lineage>
</organism>
<dbReference type="PROSITE" id="PS50011">
    <property type="entry name" value="PROTEIN_KINASE_DOM"/>
    <property type="match status" value="1"/>
</dbReference>
<dbReference type="SUPFAM" id="SSF103088">
    <property type="entry name" value="OmpA-like"/>
    <property type="match status" value="1"/>
</dbReference>
<dbReference type="AlphaFoldDB" id="A0A0F6W081"/>
<dbReference type="CDD" id="cd07185">
    <property type="entry name" value="OmpA_C-like"/>
    <property type="match status" value="1"/>
</dbReference>
<dbReference type="Gene3D" id="3.30.200.20">
    <property type="entry name" value="Phosphorylase Kinase, domain 1"/>
    <property type="match status" value="1"/>
</dbReference>
<sequence>MTKDALASHEGRHVGRYEILHRIASGGMGSVHLARAHGAAGFERLVAVKTLHPHLAHDDEFVAMFFDEARLAAQIRDPHVVATIDVLDEPDLLLVMEYVEGVHLGVLVRRAQEREGRLAAPVVLRIVLDALQGLAAAHDLRDASGRPLGLVHRDVSPQNVLVGLDGVARLTDFGVARAEARRATTREGTLKGKLGYMAPELSAGETADARADLFAMGVVLWEALIGRRLFDGESDAEIAIRVSTAPVATLSSIEPSLAALDAVMSRALARSRDARFGSAREMSDALERAASSLGIATRRDVGEAVARLARDLIDAVREGTSSAGSERIASRPDDVTRPVTTSAKRKRAATTSDPPRGPSSAGATSSVVVPPPKPSPVTWIALALSALALIVGMSLLVDRDAPVAREHGDAEPVVRTMHAPLAPDASAALVPTITVRARIDVEGRVIEAHVPMSRADLATWEARAVEAVRGWRFEPARRDGREVEAWTQLAVEFERGSALRGLVRVKGSDTLGGSLLPDVARAFREQHPGVRVDVEALGSSTAFVGLFDGSADLGASSRPISPVELAEAERLGIVLHELVIGWDGIAVIANPSAGIAHLTLDDLRAVYEGRVEDVGALGGAPGPLQVLSRPRESGTYAFFVERALAGHTPHPGALVVEHNEEIVRIVAQDRGALGYVGMGWLSPDVATVPLVASVGGAPVAPTRATIESGRYPLARTLLLYVREPVPPLALELVRFVLSDEGRRRIAAHGFVPVDRAPASLDALVAAPPGRAPLEPVRITFAQGASALDDAGRSALERVTETPGARFVVIGHAMEEDDVGSLSLARAESVRAHLIEQGVPPERIEVRAASDSQPLAARGTERGRRIGRRVDVFAVVSD</sequence>
<dbReference type="Gene3D" id="3.30.1150.10">
    <property type="match status" value="1"/>
</dbReference>
<dbReference type="Gene3D" id="3.30.1330.60">
    <property type="entry name" value="OmpA-like domain"/>
    <property type="match status" value="1"/>
</dbReference>
<dbReference type="EMBL" id="CP011125">
    <property type="protein sequence ID" value="AKF03933.1"/>
    <property type="molecule type" value="Genomic_DNA"/>
</dbReference>